<dbReference type="PROSITE" id="PS51257">
    <property type="entry name" value="PROKAR_LIPOPROTEIN"/>
    <property type="match status" value="1"/>
</dbReference>
<reference evidence="2 3" key="1">
    <citation type="submission" date="2024-03" db="EMBL/GenBank/DDBJ databases">
        <title>The Genome Sequence of Enterococcus sp. DIV1094.</title>
        <authorList>
            <consortium name="The Broad Institute Genomics Platform"/>
            <consortium name="The Broad Institute Microbial Omics Core"/>
            <consortium name="The Broad Institute Genomic Center for Infectious Diseases"/>
            <person name="Earl A."/>
            <person name="Manson A."/>
            <person name="Gilmore M."/>
            <person name="Schwartman J."/>
            <person name="Shea T."/>
            <person name="Abouelleil A."/>
            <person name="Cao P."/>
            <person name="Chapman S."/>
            <person name="Cusick C."/>
            <person name="Young S."/>
            <person name="Neafsey D."/>
            <person name="Nusbaum C."/>
            <person name="Birren B."/>
        </authorList>
    </citation>
    <scope>NUCLEOTIDE SEQUENCE [LARGE SCALE GENOMIC DNA]</scope>
    <source>
        <strain evidence="2 3">DIV1094</strain>
    </source>
</reference>
<proteinExistence type="predicted"/>
<evidence type="ECO:0000313" key="3">
    <source>
        <dbReference type="Proteomes" id="UP000664360"/>
    </source>
</evidence>
<dbReference type="Proteomes" id="UP000664360">
    <property type="component" value="Chromosome"/>
</dbReference>
<feature type="transmembrane region" description="Helical" evidence="1">
    <location>
        <begin position="12"/>
        <end position="30"/>
    </location>
</feature>
<evidence type="ECO:0000256" key="1">
    <source>
        <dbReference type="SAM" id="Phobius"/>
    </source>
</evidence>
<keyword evidence="1" id="KW-1133">Transmembrane helix</keyword>
<gene>
    <name evidence="2" type="ORF">DOK79_000138</name>
</gene>
<organism evidence="2 3">
    <name type="scientific">Candidatus Enterococcus mangumiae</name>
    <dbReference type="NCBI Taxonomy" id="2230878"/>
    <lineage>
        <taxon>Bacteria</taxon>
        <taxon>Bacillati</taxon>
        <taxon>Bacillota</taxon>
        <taxon>Bacilli</taxon>
        <taxon>Lactobacillales</taxon>
        <taxon>Enterococcaceae</taxon>
        <taxon>Enterococcus</taxon>
    </lineage>
</organism>
<keyword evidence="3" id="KW-1185">Reference proteome</keyword>
<evidence type="ECO:0008006" key="4">
    <source>
        <dbReference type="Google" id="ProtNLM"/>
    </source>
</evidence>
<accession>A0ABZ2SSS6</accession>
<keyword evidence="1" id="KW-0812">Transmembrane</keyword>
<feature type="transmembrane region" description="Helical" evidence="1">
    <location>
        <begin position="324"/>
        <end position="346"/>
    </location>
</feature>
<protein>
    <recommendedName>
        <fullName evidence="4">DUF916 domain-containing protein</fullName>
    </recommendedName>
</protein>
<keyword evidence="1" id="KW-0472">Membrane</keyword>
<evidence type="ECO:0000313" key="2">
    <source>
        <dbReference type="EMBL" id="WYJ78633.1"/>
    </source>
</evidence>
<name>A0ABZ2SSS6_9ENTE</name>
<sequence>MIKNSLIKKYELFRVSSIILVLFIGCLFYIQPVDASEENPASILVDVQPKEYEISDSYIQFSPELNKNYEFTATITNIGDKDLDIAVFPSVALSTMGSVTYVENKENLLDKNYDLAKYVKIATENGELEDGKIKVEANQSETIIISLNITEELDGEVLGGVNFSQTLSEQSNEDSVDIVHVYEKVLLFHLKMNELNTEKEQTYDEFEFVNSQDAIKLDYYVLNNNPTVTFAENGPYKVINPNGEIISEGEIETRAIALTPMTKTKLNLPLVSDAELVSGEYQFIITVDGKEKITRFSYTKEALEQLIEQTNGSNHVVVNQSSNIWVIGLLIIFSTLLIVISVILYLKYKKTRINS</sequence>
<dbReference type="EMBL" id="CP147250">
    <property type="protein sequence ID" value="WYJ78633.1"/>
    <property type="molecule type" value="Genomic_DNA"/>
</dbReference>